<evidence type="ECO:0000256" key="2">
    <source>
        <dbReference type="ARBA" id="ARBA00004496"/>
    </source>
</evidence>
<evidence type="ECO:0000256" key="8">
    <source>
        <dbReference type="PROSITE-ProRule" id="PRU00103"/>
    </source>
</evidence>
<dbReference type="GO" id="GO:0005634">
    <property type="term" value="C:nucleus"/>
    <property type="evidence" value="ECO:0007669"/>
    <property type="project" value="UniProtKB-ARBA"/>
</dbReference>
<dbReference type="SMART" id="SM00913">
    <property type="entry name" value="IBN_N"/>
    <property type="match status" value="1"/>
</dbReference>
<evidence type="ECO:0000256" key="4">
    <source>
        <dbReference type="ARBA" id="ARBA00022490"/>
    </source>
</evidence>
<sequence length="1106" mass="121669">MDSQYLAALEETLQQTFSPATVKQATTKLSKEFYTNSLALPSLLHILQNGSSDQLKQLAAVEARKLIGLKWETVDASIKPQIKEGLLKSTFTQDSKLIRHSSARVVAAIGEYDLQDNTWPDLLPTLISAVQSSDAQAKEMAVYTLYTLLETQIPALLPHLDDFVTLFAGLLQDQTSQDIRVNAVLSLDVLSQFIEEDDEIDINLANKFKASIPGMVSVLKEVILADDTDKAKSVFNVFNSLIFLDNKLVGDQLVPLVQFVAEIAVNSSIDEEYRCMALQFLISAVSLRKSKIVSNNLGPLLTAATLKIASEEIDVDDELNNEDEENENEENSPPSLALRLMAMLSGELPPSQVIVPFFENLNSMVTSTDVYARRAGLLCIGVASSGAPDFFATQVGKIVPVLINGLQDPEVIVKVAAVRSLAQLSSELQDAIAEYHEQLLPLIIEIINSATHVMAYKHACYALDGIIEFMSHEAIAQYLEPLMTKLFSMLETAHSSSLKSAIVSAIGSTAFAGGKGFTPYFNQSIQVLEPFVANAGQTEGMSEEDIELRAITFENISTMARAVGSESFSVYAKPLVEAAYVALKSEHSRIRESGFAFISNMAKVYGSEFAGFLDEIVPQILECLEQEEFSFNANPEDEDEFDEDGDEDLSNNFKINTGITIEKEIASVALAELATGTGAAFAKYVEPSIKTLSEQVEISYGMREGAMNALWRIVRAMFKATYGENFAAPKGVPQQSYVDASLLQLIKQVRDITVANLEEEFELTLVACDLDNFSEALQAFGSAAVLNDASDTASLEKLCVQLMNILKKEHGCQIDDEEPVDEGEDASETEALLFESALEVLILLAVCLGSDFVRIFPSFKDVILANVTSKSKNKRVSAIGGLAEISAGLKDANPYSQEFLQIFIDRLANDKSFEVKGNAAYGVGIIIENSTEDVSGHYQQILQMLFHLLNKSDEQAKIDDEETKDVVNRSNANACGCVARMALKNPLIIPVEHVLPALLSHLPLQAAPEENTPILRWIINLYESGNELIISQTERVVQIFAEIFQKEADRLKLVEESTLGREENIDKMKQFQNEEVKQKVVELLKFLNQKYANVVSSHEILKKVIA</sequence>
<evidence type="ECO:0000259" key="9">
    <source>
        <dbReference type="PROSITE" id="PS50166"/>
    </source>
</evidence>
<evidence type="ECO:0000256" key="3">
    <source>
        <dbReference type="ARBA" id="ARBA00022448"/>
    </source>
</evidence>
<accession>A0A1L0BXN1</accession>
<dbReference type="PROSITE" id="PS50077">
    <property type="entry name" value="HEAT_REPEAT"/>
    <property type="match status" value="1"/>
</dbReference>
<keyword evidence="4" id="KW-0963">Cytoplasm</keyword>
<dbReference type="Pfam" id="PF03810">
    <property type="entry name" value="IBN_N"/>
    <property type="match status" value="1"/>
</dbReference>
<dbReference type="InterPro" id="IPR057672">
    <property type="entry name" value="TPR_IPO4/5"/>
</dbReference>
<dbReference type="Gene3D" id="1.25.10.10">
    <property type="entry name" value="Leucine-rich Repeat Variant"/>
    <property type="match status" value="1"/>
</dbReference>
<dbReference type="PROSITE" id="PS50166">
    <property type="entry name" value="IMPORTIN_B_NT"/>
    <property type="match status" value="1"/>
</dbReference>
<evidence type="ECO:0000313" key="10">
    <source>
        <dbReference type="EMBL" id="SGZ56003.1"/>
    </source>
</evidence>
<dbReference type="OrthoDB" id="7862313at2759"/>
<dbReference type="InterPro" id="IPR001494">
    <property type="entry name" value="Importin-beta_N"/>
</dbReference>
<dbReference type="Pfam" id="PF25780">
    <property type="entry name" value="TPR_IPO5"/>
    <property type="match status" value="1"/>
</dbReference>
<feature type="repeat" description="HEAT" evidence="8">
    <location>
        <begin position="398"/>
        <end position="436"/>
    </location>
</feature>
<evidence type="ECO:0000256" key="1">
    <source>
        <dbReference type="ARBA" id="ARBA00004123"/>
    </source>
</evidence>
<dbReference type="AlphaFoldDB" id="A0A1L0BXN1"/>
<dbReference type="InterPro" id="IPR021133">
    <property type="entry name" value="HEAT_type_2"/>
</dbReference>
<protein>
    <submittedName>
        <fullName evidence="10">CIC11C00000001086</fullName>
    </submittedName>
</protein>
<dbReference type="STRING" id="45354.A0A1L0BXN1"/>
<keyword evidence="6" id="KW-0653">Protein transport</keyword>
<evidence type="ECO:0000256" key="5">
    <source>
        <dbReference type="ARBA" id="ARBA00022737"/>
    </source>
</evidence>
<reference evidence="10 11" key="1">
    <citation type="submission" date="2016-10" db="EMBL/GenBank/DDBJ databases">
        <authorList>
            <person name="de Groot N.N."/>
        </authorList>
    </citation>
    <scope>NUCLEOTIDE SEQUENCE [LARGE SCALE GENOMIC DNA]</scope>
    <source>
        <strain evidence="10 11">CBS 141442</strain>
    </source>
</reference>
<name>A0A1L0BXN1_9ASCO</name>
<comment type="subcellular location">
    <subcellularLocation>
        <location evidence="2">Cytoplasm</location>
    </subcellularLocation>
    <subcellularLocation>
        <location evidence="1">Nucleus</location>
    </subcellularLocation>
</comment>
<evidence type="ECO:0000313" key="11">
    <source>
        <dbReference type="Proteomes" id="UP000182334"/>
    </source>
</evidence>
<keyword evidence="3" id="KW-0813">Transport</keyword>
<dbReference type="InterPro" id="IPR011989">
    <property type="entry name" value="ARM-like"/>
</dbReference>
<dbReference type="InterPro" id="IPR016024">
    <property type="entry name" value="ARM-type_fold"/>
</dbReference>
<dbReference type="PANTHER" id="PTHR10527">
    <property type="entry name" value="IMPORTIN BETA"/>
    <property type="match status" value="1"/>
</dbReference>
<dbReference type="Proteomes" id="UP000182334">
    <property type="component" value="Chromosome V"/>
</dbReference>
<dbReference type="GO" id="GO:0005737">
    <property type="term" value="C:cytoplasm"/>
    <property type="evidence" value="ECO:0007669"/>
    <property type="project" value="UniProtKB-SubCell"/>
</dbReference>
<keyword evidence="5" id="KW-0677">Repeat</keyword>
<keyword evidence="7" id="KW-0539">Nucleus</keyword>
<dbReference type="GO" id="GO:0031267">
    <property type="term" value="F:small GTPase binding"/>
    <property type="evidence" value="ECO:0007669"/>
    <property type="project" value="InterPro"/>
</dbReference>
<keyword evidence="11" id="KW-1185">Reference proteome</keyword>
<evidence type="ECO:0000256" key="6">
    <source>
        <dbReference type="ARBA" id="ARBA00022927"/>
    </source>
</evidence>
<feature type="domain" description="Importin N-terminal" evidence="9">
    <location>
        <begin position="25"/>
        <end position="92"/>
    </location>
</feature>
<dbReference type="GO" id="GO:0006606">
    <property type="term" value="P:protein import into nucleus"/>
    <property type="evidence" value="ECO:0007669"/>
    <property type="project" value="InterPro"/>
</dbReference>
<organism evidence="10 11">
    <name type="scientific">Sungouiella intermedia</name>
    <dbReference type="NCBI Taxonomy" id="45354"/>
    <lineage>
        <taxon>Eukaryota</taxon>
        <taxon>Fungi</taxon>
        <taxon>Dikarya</taxon>
        <taxon>Ascomycota</taxon>
        <taxon>Saccharomycotina</taxon>
        <taxon>Pichiomycetes</taxon>
        <taxon>Metschnikowiaceae</taxon>
        <taxon>Sungouiella</taxon>
    </lineage>
</organism>
<gene>
    <name evidence="10" type="ORF">SAMEA4029010_CIC11G00000001086</name>
</gene>
<evidence type="ECO:0000256" key="7">
    <source>
        <dbReference type="ARBA" id="ARBA00023242"/>
    </source>
</evidence>
<dbReference type="InterPro" id="IPR040122">
    <property type="entry name" value="Importin_beta"/>
</dbReference>
<proteinExistence type="predicted"/>
<dbReference type="SUPFAM" id="SSF48371">
    <property type="entry name" value="ARM repeat"/>
    <property type="match status" value="2"/>
</dbReference>
<dbReference type="EMBL" id="LT635760">
    <property type="protein sequence ID" value="SGZ56003.1"/>
    <property type="molecule type" value="Genomic_DNA"/>
</dbReference>